<feature type="compositionally biased region" description="Basic and acidic residues" evidence="1">
    <location>
        <begin position="801"/>
        <end position="811"/>
    </location>
</feature>
<feature type="region of interest" description="Disordered" evidence="1">
    <location>
        <begin position="795"/>
        <end position="815"/>
    </location>
</feature>
<evidence type="ECO:0000256" key="1">
    <source>
        <dbReference type="SAM" id="MobiDB-lite"/>
    </source>
</evidence>
<sequence length="882" mass="97908">MSASRSKFLASKTKRKEESDEEDYDSEEERYRWKQQRLLKKVEESASAIRAVNEITRPFVTGTWRLEREEQRIAAATMASTSLSKENKLHPASSSRGSESWNEKNDATDKADSHRRKSIWSPIKHVKTTDVQSVLEMEKTPTWKPLRKSKARQSLALFNTENARNSVDDDDITSACKPLSDKSALEKTPVLKGPEEVRTPLRDVVGLNQAVGRRKSLSISNDTTPAPPADSDDATMNDPIKVENIVRENHPVEIMISDSDLSGGTPSRSSSMEETEVITPVTQTRSFLKSYKSPVRCSPILLQAYGEEFAKVRGSIGSPDKVVNLNECSSPKDASKVLKGVTAYVEVRRGEDDRTGGFRWKLKQLGANVSDTLNKKVTHVVFQEGLLSTFRKAKQIGAHLVSTHWVMACDESFSKIDEARYPIEKLEQYEFADPLQKSIKRPKIMSPDLGTGRDDKLLSKRLQRRSIRVDSPLTKPNVISTFKTPSPLKRMNYVTRSSPSPKKLLNEDSNDDWDGFLAMVEAQVREKAESRRKTGEMNGTHEDFETRLQRLLGQDKDNCQAKPPLASIFQRGKVSTNVTTKPSPKRTKEAKKPMPTSDSTSRNSFMMSWLQSRSPEKGGKFGSCDLSSAATAASAAADAILKSMFKSTLSTTESRGKPAAKVVNGSNKSLKTSKTTPNEPFVFGGKPENAKAVHFVFAGKSENTKAVSQSAKKPIKKSKFEFQGSTACSGVMRNWLSGAKSPTQLTKNPLNKHSSPLKVSKRAAEIDLTDEINDSLKPSKRHCGEVTPVKQATVKDSAMNSDRKKLADLTPRRRSMRLTPIKSTSLQSNITQLETLQENTLSTFNQGAITPRKQSVRCSVRETPDKSGHRSVSKKTATPSKH</sequence>
<dbReference type="AlphaFoldDB" id="A0A6P8YAB0"/>
<feature type="compositionally biased region" description="Polar residues" evidence="1">
    <location>
        <begin position="259"/>
        <end position="272"/>
    </location>
</feature>
<proteinExistence type="predicted"/>
<feature type="compositionally biased region" description="Polar residues" evidence="1">
    <location>
        <begin position="664"/>
        <end position="678"/>
    </location>
</feature>
<feature type="region of interest" description="Disordered" evidence="1">
    <location>
        <begin position="77"/>
        <end position="120"/>
    </location>
</feature>
<feature type="compositionally biased region" description="Basic and acidic residues" evidence="1">
    <location>
        <begin position="101"/>
        <end position="112"/>
    </location>
</feature>
<dbReference type="InterPro" id="IPR036420">
    <property type="entry name" value="BRCT_dom_sf"/>
</dbReference>
<dbReference type="Pfam" id="PF12738">
    <property type="entry name" value="PTCB-BRCT"/>
    <property type="match status" value="1"/>
</dbReference>
<dbReference type="RefSeq" id="XP_034230687.1">
    <property type="nucleotide sequence ID" value="XM_034374796.1"/>
</dbReference>
<dbReference type="CDD" id="cd17716">
    <property type="entry name" value="BRCT_microcephalin_rpt1"/>
    <property type="match status" value="1"/>
</dbReference>
<feature type="domain" description="BRCT" evidence="2">
    <location>
        <begin position="333"/>
        <end position="423"/>
    </location>
</feature>
<feature type="compositionally biased region" description="Basic and acidic residues" evidence="1">
    <location>
        <begin position="859"/>
        <end position="868"/>
    </location>
</feature>
<dbReference type="Gene3D" id="3.40.50.10190">
    <property type="entry name" value="BRCT domain"/>
    <property type="match status" value="1"/>
</dbReference>
<feature type="compositionally biased region" description="Polar residues" evidence="1">
    <location>
        <begin position="573"/>
        <end position="582"/>
    </location>
</feature>
<evidence type="ECO:0000313" key="4">
    <source>
        <dbReference type="RefSeq" id="XP_034230687.1"/>
    </source>
</evidence>
<keyword evidence="3" id="KW-1185">Reference proteome</keyword>
<feature type="compositionally biased region" description="Acidic residues" evidence="1">
    <location>
        <begin position="19"/>
        <end position="28"/>
    </location>
</feature>
<dbReference type="SUPFAM" id="SSF52113">
    <property type="entry name" value="BRCT domain"/>
    <property type="match status" value="1"/>
</dbReference>
<dbReference type="PROSITE" id="PS50172">
    <property type="entry name" value="BRCT"/>
    <property type="match status" value="1"/>
</dbReference>
<feature type="region of interest" description="Disordered" evidence="1">
    <location>
        <begin position="257"/>
        <end position="278"/>
    </location>
</feature>
<protein>
    <submittedName>
        <fullName evidence="4">Uncharacterized protein LOC117639275</fullName>
    </submittedName>
</protein>
<dbReference type="InParanoid" id="A0A6P8YAB0"/>
<dbReference type="GeneID" id="117639275"/>
<reference evidence="4" key="1">
    <citation type="submission" date="2025-08" db="UniProtKB">
        <authorList>
            <consortium name="RefSeq"/>
        </authorList>
    </citation>
    <scope>IDENTIFICATION</scope>
    <source>
        <tissue evidence="4">Total insect</tissue>
    </source>
</reference>
<feature type="region of interest" description="Disordered" evidence="1">
    <location>
        <begin position="572"/>
        <end position="604"/>
    </location>
</feature>
<feature type="region of interest" description="Disordered" evidence="1">
    <location>
        <begin position="650"/>
        <end position="685"/>
    </location>
</feature>
<accession>A0A6P8YAB0</accession>
<evidence type="ECO:0000313" key="3">
    <source>
        <dbReference type="Proteomes" id="UP000515158"/>
    </source>
</evidence>
<feature type="region of interest" description="Disordered" evidence="1">
    <location>
        <begin position="844"/>
        <end position="882"/>
    </location>
</feature>
<dbReference type="OrthoDB" id="2384350at2759"/>
<dbReference type="InterPro" id="IPR001357">
    <property type="entry name" value="BRCT_dom"/>
</dbReference>
<evidence type="ECO:0000259" key="2">
    <source>
        <dbReference type="PROSITE" id="PS50172"/>
    </source>
</evidence>
<dbReference type="Proteomes" id="UP000515158">
    <property type="component" value="Unplaced"/>
</dbReference>
<name>A0A6P8YAB0_THRPL</name>
<organism evidence="4">
    <name type="scientific">Thrips palmi</name>
    <name type="common">Melon thrips</name>
    <dbReference type="NCBI Taxonomy" id="161013"/>
    <lineage>
        <taxon>Eukaryota</taxon>
        <taxon>Metazoa</taxon>
        <taxon>Ecdysozoa</taxon>
        <taxon>Arthropoda</taxon>
        <taxon>Hexapoda</taxon>
        <taxon>Insecta</taxon>
        <taxon>Pterygota</taxon>
        <taxon>Neoptera</taxon>
        <taxon>Paraneoptera</taxon>
        <taxon>Thysanoptera</taxon>
        <taxon>Terebrantia</taxon>
        <taxon>Thripoidea</taxon>
        <taxon>Thripidae</taxon>
        <taxon>Thrips</taxon>
    </lineage>
</organism>
<feature type="region of interest" description="Disordered" evidence="1">
    <location>
        <begin position="215"/>
        <end position="236"/>
    </location>
</feature>
<feature type="compositionally biased region" description="Polar residues" evidence="1">
    <location>
        <begin position="844"/>
        <end position="857"/>
    </location>
</feature>
<feature type="region of interest" description="Disordered" evidence="1">
    <location>
        <begin position="1"/>
        <end position="29"/>
    </location>
</feature>
<dbReference type="KEGG" id="tpal:117639275"/>
<gene>
    <name evidence="4" type="primary">LOC117639275</name>
</gene>